<dbReference type="GO" id="GO:0009341">
    <property type="term" value="C:beta-galactosidase complex"/>
    <property type="evidence" value="ECO:0007669"/>
    <property type="project" value="TreeGrafter"/>
</dbReference>
<dbReference type="GO" id="GO:0004565">
    <property type="term" value="F:beta-galactosidase activity"/>
    <property type="evidence" value="ECO:0007669"/>
    <property type="project" value="UniProtKB-EC"/>
</dbReference>
<dbReference type="GO" id="GO:0005990">
    <property type="term" value="P:lactose catabolic process"/>
    <property type="evidence" value="ECO:0007669"/>
    <property type="project" value="TreeGrafter"/>
</dbReference>
<dbReference type="STRING" id="188872.SAMN03080602_03943"/>
<accession>A0A1X7LA81</accession>
<dbReference type="Gene3D" id="3.20.20.80">
    <property type="entry name" value="Glycosidases"/>
    <property type="match status" value="1"/>
</dbReference>
<comment type="catalytic activity">
    <reaction evidence="1">
        <text>Hydrolysis of terminal non-reducing beta-D-galactose residues in beta-D-galactosides.</text>
        <dbReference type="EC" id="3.2.1.23"/>
    </reaction>
</comment>
<dbReference type="Pfam" id="PF00703">
    <property type="entry name" value="Glyco_hydro_2"/>
    <property type="match status" value="1"/>
</dbReference>
<protein>
    <recommendedName>
        <fullName evidence="3">beta-galactosidase</fullName>
        <ecNumber evidence="3">3.2.1.23</ecNumber>
    </recommendedName>
</protein>
<feature type="domain" description="Glycosyl hydrolases family 2 sugar binding" evidence="8">
    <location>
        <begin position="28"/>
        <end position="212"/>
    </location>
</feature>
<name>A0A1X7LA81_9FLAO</name>
<evidence type="ECO:0000313" key="9">
    <source>
        <dbReference type="EMBL" id="SMG50303.1"/>
    </source>
</evidence>
<sequence>MKFKVLIPSILFLVFGSCKKEHTKEIDLSGEWRFQIDSLDQGITEKWYTSKLLESVQLPGSMTGNGKGYDVSEKTKWTGQIVDSAWYTAEKYAKYRVEGNVKIPFWLQPDKHYVGTAWYQKEIDIPSSWTTKNIVLTLERPHWETQVWVDNSYVGMQNSLGTPHKYELGNLPAGKHTISIRIDNAINDINPGINAHSLTDHTQTNWNGIVGAITLEAKSLVVFKNVKIYPDVAQKKVTIIGAIKNETGANQKIKLRVKAKGIGNNTQSCEEAIKEVEINTEGTFEMDYPMGNDPLLWDEFHPNLYTMSMTLESSMGKDYEEITFGMREFKTKGKRFVINNKPVFLRGTLECAIFPKTGYPATDVASWKRILNIVKAHGLNHMRFHSWCPPEAALVAADELGVYLQIEASTWPNGNSSIGDGHPVDEWLYKETQDILDAYGNHPSFVMMTSGNEPLRRNHKPYLRKYVDHFKKVDNRRLYTGAADRPYLDNLDYYNNSYARIQRWGEGENSIINKRPQTDFDFTYFTDTIPMPYVSHEIGQWCVYPNFKEIPKYTGVLKPKNFEIFKETLEENHMGQLSDSLMLASGKLQALCYKADIEAALRTKGFGGFQLLDLHDFPGQGTALVGVLDAFWDEKGYISPEEYSRFCNETVPLARLKKRVFFNNENLEADIEVAHFGEHALKNASTSWRLTNVSGNVIAQDDFDKRDIPLDNGIQLCKIDVSLNEIATPQKLTLNVNVGDFSNSWDVWVYPFVKKQIDQTQFKVVSSLDKSTISYLEMGGKVLLTSKKGTVNPEKGGDVAVGFSSIFWNTAWTLGEKPHTLGILCNPSHPALAEFPTEYHSNWQWWDAMSHSNAIVLDEFSKDLKPIVQVIDDWFTNRRLGLVFEVKIGKGKLLVSGVDLITNIEHRPEAQQLLFSLKKYMVSDAFKPSVELDIESVLNLYKS</sequence>
<evidence type="ECO:0000259" key="6">
    <source>
        <dbReference type="Pfam" id="PF00703"/>
    </source>
</evidence>
<evidence type="ECO:0000259" key="7">
    <source>
        <dbReference type="Pfam" id="PF02836"/>
    </source>
</evidence>
<evidence type="ECO:0000256" key="4">
    <source>
        <dbReference type="ARBA" id="ARBA00022801"/>
    </source>
</evidence>
<dbReference type="SUPFAM" id="SSF49785">
    <property type="entry name" value="Galactose-binding domain-like"/>
    <property type="match status" value="1"/>
</dbReference>
<dbReference type="InterPro" id="IPR013783">
    <property type="entry name" value="Ig-like_fold"/>
</dbReference>
<dbReference type="InterPro" id="IPR017853">
    <property type="entry name" value="GH"/>
</dbReference>
<dbReference type="RefSeq" id="WP_085500620.1">
    <property type="nucleotide sequence ID" value="NZ_FXAO01000011.1"/>
</dbReference>
<gene>
    <name evidence="9" type="ORF">SAMN03080602_03943</name>
</gene>
<comment type="similarity">
    <text evidence="2">Belongs to the glycosyl hydrolase 2 family.</text>
</comment>
<dbReference type="Proteomes" id="UP000193420">
    <property type="component" value="Unassembled WGS sequence"/>
</dbReference>
<dbReference type="InterPro" id="IPR006103">
    <property type="entry name" value="Glyco_hydro_2_cat"/>
</dbReference>
<dbReference type="SUPFAM" id="SSF51445">
    <property type="entry name" value="(Trans)glycosidases"/>
    <property type="match status" value="1"/>
</dbReference>
<dbReference type="PANTHER" id="PTHR46323">
    <property type="entry name" value="BETA-GALACTOSIDASE"/>
    <property type="match status" value="1"/>
</dbReference>
<dbReference type="Gene3D" id="2.60.40.10">
    <property type="entry name" value="Immunoglobulins"/>
    <property type="match status" value="1"/>
</dbReference>
<dbReference type="Gene3D" id="2.60.120.260">
    <property type="entry name" value="Galactose-binding domain-like"/>
    <property type="match status" value="1"/>
</dbReference>
<evidence type="ECO:0000256" key="5">
    <source>
        <dbReference type="ARBA" id="ARBA00023295"/>
    </source>
</evidence>
<dbReference type="InterPro" id="IPR008979">
    <property type="entry name" value="Galactose-bd-like_sf"/>
</dbReference>
<dbReference type="InterPro" id="IPR036156">
    <property type="entry name" value="Beta-gal/glucu_dom_sf"/>
</dbReference>
<dbReference type="Pfam" id="PF02836">
    <property type="entry name" value="Glyco_hydro_2_C"/>
    <property type="match status" value="1"/>
</dbReference>
<keyword evidence="10" id="KW-1185">Reference proteome</keyword>
<organism evidence="9 10">
    <name type="scientific">Arenibacter troitsensis</name>
    <dbReference type="NCBI Taxonomy" id="188872"/>
    <lineage>
        <taxon>Bacteria</taxon>
        <taxon>Pseudomonadati</taxon>
        <taxon>Bacteroidota</taxon>
        <taxon>Flavobacteriia</taxon>
        <taxon>Flavobacteriales</taxon>
        <taxon>Flavobacteriaceae</taxon>
        <taxon>Arenibacter</taxon>
    </lineage>
</organism>
<evidence type="ECO:0000256" key="1">
    <source>
        <dbReference type="ARBA" id="ARBA00001412"/>
    </source>
</evidence>
<dbReference type="EC" id="3.2.1.23" evidence="3"/>
<keyword evidence="5" id="KW-0326">Glycosidase</keyword>
<evidence type="ECO:0000313" key="10">
    <source>
        <dbReference type="Proteomes" id="UP000193420"/>
    </source>
</evidence>
<reference evidence="10" key="1">
    <citation type="submission" date="2017-04" db="EMBL/GenBank/DDBJ databases">
        <authorList>
            <person name="Varghese N."/>
            <person name="Submissions S."/>
        </authorList>
    </citation>
    <scope>NUCLEOTIDE SEQUENCE [LARGE SCALE GENOMIC DNA]</scope>
    <source>
        <strain evidence="10">DSM 19835</strain>
    </source>
</reference>
<dbReference type="SUPFAM" id="SSF49303">
    <property type="entry name" value="beta-Galactosidase/glucuronidase domain"/>
    <property type="match status" value="1"/>
</dbReference>
<evidence type="ECO:0000256" key="2">
    <source>
        <dbReference type="ARBA" id="ARBA00007401"/>
    </source>
</evidence>
<dbReference type="OrthoDB" id="9814867at2"/>
<dbReference type="InterPro" id="IPR050347">
    <property type="entry name" value="Bact_Beta-galactosidase"/>
</dbReference>
<dbReference type="InterPro" id="IPR006102">
    <property type="entry name" value="Ig-like_GH2"/>
</dbReference>
<keyword evidence="4" id="KW-0378">Hydrolase</keyword>
<dbReference type="EMBL" id="FXAO01000011">
    <property type="protein sequence ID" value="SMG50303.1"/>
    <property type="molecule type" value="Genomic_DNA"/>
</dbReference>
<evidence type="ECO:0000259" key="8">
    <source>
        <dbReference type="Pfam" id="PF02837"/>
    </source>
</evidence>
<dbReference type="InterPro" id="IPR006104">
    <property type="entry name" value="Glyco_hydro_2_N"/>
</dbReference>
<dbReference type="PROSITE" id="PS51257">
    <property type="entry name" value="PROKAR_LIPOPROTEIN"/>
    <property type="match status" value="1"/>
</dbReference>
<feature type="domain" description="Glycoside hydrolase family 2 catalytic" evidence="7">
    <location>
        <begin position="331"/>
        <end position="500"/>
    </location>
</feature>
<evidence type="ECO:0000256" key="3">
    <source>
        <dbReference type="ARBA" id="ARBA00012756"/>
    </source>
</evidence>
<dbReference type="PANTHER" id="PTHR46323:SF2">
    <property type="entry name" value="BETA-GALACTOSIDASE"/>
    <property type="match status" value="1"/>
</dbReference>
<dbReference type="AlphaFoldDB" id="A0A1X7LA81"/>
<feature type="domain" description="Glycoside hydrolase family 2 immunoglobulin-like beta-sandwich" evidence="6">
    <location>
        <begin position="224"/>
        <end position="327"/>
    </location>
</feature>
<proteinExistence type="inferred from homology"/>
<dbReference type="Pfam" id="PF02837">
    <property type="entry name" value="Glyco_hydro_2_N"/>
    <property type="match status" value="1"/>
</dbReference>